<protein>
    <submittedName>
        <fullName evidence="3">Uncharacterized protein</fullName>
    </submittedName>
</protein>
<dbReference type="Proteomes" id="UP001314635">
    <property type="component" value="Unassembled WGS sequence"/>
</dbReference>
<keyword evidence="4" id="KW-1185">Reference proteome</keyword>
<sequence>MAAVLLAMGAAGTAPPVAAQSLTDRFKSLFGGGSDDKEQQNLPASGGPPVDPTEGLSCPPVSIRAGASTYAVAAPGKQAVGNDVRFQASITKTARECNLNGAEIVGKIGIQGRVVAGPAGAPATVDIPMRIAVVQGGIGEKVIATKSYRTTVQMTGDGSVPFTIVAEDMVYPVPPPGANADNYVFYIGFDPQALTPERPHGKKRK</sequence>
<feature type="chain" id="PRO_5045639405" evidence="2">
    <location>
        <begin position="20"/>
        <end position="205"/>
    </location>
</feature>
<name>A0ABS5G2D8_9BRAD</name>
<reference evidence="4" key="1">
    <citation type="journal article" date="2021" name="ISME J.">
        <title>Evolutionary origin and ecological implication of a unique nif island in free-living Bradyrhizobium lineages.</title>
        <authorList>
            <person name="Tao J."/>
        </authorList>
    </citation>
    <scope>NUCLEOTIDE SEQUENCE [LARGE SCALE GENOMIC DNA]</scope>
    <source>
        <strain evidence="4">SZCCT0094</strain>
    </source>
</reference>
<evidence type="ECO:0000313" key="4">
    <source>
        <dbReference type="Proteomes" id="UP001314635"/>
    </source>
</evidence>
<evidence type="ECO:0000256" key="2">
    <source>
        <dbReference type="SAM" id="SignalP"/>
    </source>
</evidence>
<comment type="caution">
    <text evidence="3">The sequence shown here is derived from an EMBL/GenBank/DDBJ whole genome shotgun (WGS) entry which is preliminary data.</text>
</comment>
<organism evidence="3 4">
    <name type="scientific">Bradyrhizobium denitrificans</name>
    <dbReference type="NCBI Taxonomy" id="2734912"/>
    <lineage>
        <taxon>Bacteria</taxon>
        <taxon>Pseudomonadati</taxon>
        <taxon>Pseudomonadota</taxon>
        <taxon>Alphaproteobacteria</taxon>
        <taxon>Hyphomicrobiales</taxon>
        <taxon>Nitrobacteraceae</taxon>
        <taxon>Bradyrhizobium</taxon>
    </lineage>
</organism>
<evidence type="ECO:0000256" key="1">
    <source>
        <dbReference type="SAM" id="MobiDB-lite"/>
    </source>
</evidence>
<keyword evidence="2" id="KW-0732">Signal</keyword>
<accession>A0ABS5G2D8</accession>
<evidence type="ECO:0000313" key="3">
    <source>
        <dbReference type="EMBL" id="MBR1135447.1"/>
    </source>
</evidence>
<proteinExistence type="predicted"/>
<gene>
    <name evidence="3" type="ORF">JQ619_06700</name>
</gene>
<feature type="region of interest" description="Disordered" evidence="1">
    <location>
        <begin position="28"/>
        <end position="56"/>
    </location>
</feature>
<dbReference type="RefSeq" id="WP_012041155.1">
    <property type="nucleotide sequence ID" value="NZ_JABFDP010000001.1"/>
</dbReference>
<feature type="signal peptide" evidence="2">
    <location>
        <begin position="1"/>
        <end position="19"/>
    </location>
</feature>
<dbReference type="EMBL" id="JAFCLK010000005">
    <property type="protein sequence ID" value="MBR1135447.1"/>
    <property type="molecule type" value="Genomic_DNA"/>
</dbReference>